<protein>
    <recommendedName>
        <fullName evidence="3">Lipoprotein</fullName>
    </recommendedName>
</protein>
<organism evidence="1 2">
    <name type="scientific">Neiella holothuriorum</name>
    <dbReference type="NCBI Taxonomy" id="2870530"/>
    <lineage>
        <taxon>Bacteria</taxon>
        <taxon>Pseudomonadati</taxon>
        <taxon>Pseudomonadota</taxon>
        <taxon>Gammaproteobacteria</taxon>
        <taxon>Alteromonadales</taxon>
        <taxon>Echinimonadaceae</taxon>
        <taxon>Neiella</taxon>
    </lineage>
</organism>
<dbReference type="RefSeq" id="WP_220103027.1">
    <property type="nucleotide sequence ID" value="NZ_JAHZSS010000003.1"/>
</dbReference>
<accession>A0ABS7EDD8</accession>
<evidence type="ECO:0000313" key="2">
    <source>
        <dbReference type="Proteomes" id="UP001166251"/>
    </source>
</evidence>
<reference evidence="1" key="1">
    <citation type="submission" date="2021-07" db="EMBL/GenBank/DDBJ databases">
        <title>Neiella marina sp. nov., isolated from the intestinal content of sea cucumber Apostichopus japonicus.</title>
        <authorList>
            <person name="Bai X."/>
        </authorList>
    </citation>
    <scope>NUCLEOTIDE SEQUENCE</scope>
    <source>
        <strain evidence="1">126</strain>
    </source>
</reference>
<keyword evidence="2" id="KW-1185">Reference proteome</keyword>
<dbReference type="Proteomes" id="UP001166251">
    <property type="component" value="Unassembled WGS sequence"/>
</dbReference>
<proteinExistence type="predicted"/>
<gene>
    <name evidence="1" type="ORF">K0504_04835</name>
</gene>
<evidence type="ECO:0000313" key="1">
    <source>
        <dbReference type="EMBL" id="MBW8190354.1"/>
    </source>
</evidence>
<evidence type="ECO:0008006" key="3">
    <source>
        <dbReference type="Google" id="ProtNLM"/>
    </source>
</evidence>
<name>A0ABS7EDD8_9GAMM</name>
<comment type="caution">
    <text evidence="1">The sequence shown here is derived from an EMBL/GenBank/DDBJ whole genome shotgun (WGS) entry which is preliminary data.</text>
</comment>
<dbReference type="EMBL" id="JAHZSS010000003">
    <property type="protein sequence ID" value="MBW8190354.1"/>
    <property type="molecule type" value="Genomic_DNA"/>
</dbReference>
<sequence>MRAIVSILTLSIALAGCSHQSWYDGIQTSKRNDCMKLPQSEADQCLNETNKTYQEYERERQEALER</sequence>
<dbReference type="PROSITE" id="PS51257">
    <property type="entry name" value="PROKAR_LIPOPROTEIN"/>
    <property type="match status" value="1"/>
</dbReference>